<organism evidence="2 3">
    <name type="scientific">Rhodosorus marinus</name>
    <dbReference type="NCBI Taxonomy" id="101924"/>
    <lineage>
        <taxon>Eukaryota</taxon>
        <taxon>Rhodophyta</taxon>
        <taxon>Stylonematophyceae</taxon>
        <taxon>Stylonematales</taxon>
        <taxon>Stylonemataceae</taxon>
        <taxon>Rhodosorus</taxon>
    </lineage>
</organism>
<proteinExistence type="predicted"/>
<dbReference type="InterPro" id="IPR007235">
    <property type="entry name" value="Glyco_trans_28_C"/>
</dbReference>
<dbReference type="PANTHER" id="PTHR43025">
    <property type="entry name" value="MONOGALACTOSYLDIACYLGLYCEROL SYNTHASE"/>
    <property type="match status" value="1"/>
</dbReference>
<reference evidence="2 3" key="1">
    <citation type="journal article" date="2023" name="Nat. Commun.">
        <title>Origin of minicircular mitochondrial genomes in red algae.</title>
        <authorList>
            <person name="Lee Y."/>
            <person name="Cho C.H."/>
            <person name="Lee Y.M."/>
            <person name="Park S.I."/>
            <person name="Yang J.H."/>
            <person name="West J.A."/>
            <person name="Bhattacharya D."/>
            <person name="Yoon H.S."/>
        </authorList>
    </citation>
    <scope>NUCLEOTIDE SEQUENCE [LARGE SCALE GENOMIC DNA]</scope>
    <source>
        <strain evidence="2 3">CCMP1338</strain>
        <tissue evidence="2">Whole cell</tissue>
    </source>
</reference>
<dbReference type="InterPro" id="IPR050519">
    <property type="entry name" value="Glycosyltransf_28_UgtP"/>
</dbReference>
<evidence type="ECO:0000313" key="2">
    <source>
        <dbReference type="EMBL" id="KAJ8902188.1"/>
    </source>
</evidence>
<accession>A0AAV8UKT1</accession>
<comment type="caution">
    <text evidence="2">The sequence shown here is derived from an EMBL/GenBank/DDBJ whole genome shotgun (WGS) entry which is preliminary data.</text>
</comment>
<dbReference type="Proteomes" id="UP001157974">
    <property type="component" value="Unassembled WGS sequence"/>
</dbReference>
<gene>
    <name evidence="2" type="ORF">NDN08_006596</name>
</gene>
<dbReference type="Pfam" id="PF04101">
    <property type="entry name" value="Glyco_tran_28_C"/>
    <property type="match status" value="1"/>
</dbReference>
<sequence length="378" mass="41879">MDASRRKRRVYLLFGSGGGGHKASAEAFNTVLSQAHPDWEVGFFNASSIAGMLFGDMIYNKILENNLTKLIPLVYLVTSSLQPLVEPGLRERFINHWKTVPEPDVVVSFVPFLNAVICESIPSAVHLTILTDFAHSKAHPWLQSHFQNVLVGTDQAREQAAELGFAQDRIIRLSGMLVHPRFYSLHTPVELDEFRAMYGLERKAMTFMIMFGSHPPTEFVETLVKKLSERTTETANCICMCGKNTDLRERLLIKHRAGELQRTAVIGFTDKIPLFMQMSNVVVGKPGPGVVSEALVSSDPLILLGAKGEVMQQELDVLRWVEENRAGIVVTSAEEIAAVTASQIKQMTESVRNLTPNRAVFEAVMAMDSILGAGDQGR</sequence>
<evidence type="ECO:0000259" key="1">
    <source>
        <dbReference type="Pfam" id="PF04101"/>
    </source>
</evidence>
<dbReference type="AlphaFoldDB" id="A0AAV8UKT1"/>
<name>A0AAV8UKT1_9RHOD</name>
<dbReference type="GO" id="GO:0016758">
    <property type="term" value="F:hexosyltransferase activity"/>
    <property type="evidence" value="ECO:0007669"/>
    <property type="project" value="InterPro"/>
</dbReference>
<dbReference type="EMBL" id="JAMWBK010000009">
    <property type="protein sequence ID" value="KAJ8902188.1"/>
    <property type="molecule type" value="Genomic_DNA"/>
</dbReference>
<evidence type="ECO:0000313" key="3">
    <source>
        <dbReference type="Proteomes" id="UP001157974"/>
    </source>
</evidence>
<dbReference type="SUPFAM" id="SSF53756">
    <property type="entry name" value="UDP-Glycosyltransferase/glycogen phosphorylase"/>
    <property type="match status" value="1"/>
</dbReference>
<keyword evidence="3" id="KW-1185">Reference proteome</keyword>
<dbReference type="Gene3D" id="3.40.50.2000">
    <property type="entry name" value="Glycogen Phosphorylase B"/>
    <property type="match status" value="1"/>
</dbReference>
<feature type="domain" description="Glycosyl transferase family 28 C-terminal" evidence="1">
    <location>
        <begin position="208"/>
        <end position="334"/>
    </location>
</feature>
<protein>
    <recommendedName>
        <fullName evidence="1">Glycosyl transferase family 28 C-terminal domain-containing protein</fullName>
    </recommendedName>
</protein>
<dbReference type="PANTHER" id="PTHR43025:SF3">
    <property type="entry name" value="MONOGALACTOSYLDIACYLGLYCEROL SYNTHASE 1, CHLOROPLASTIC"/>
    <property type="match status" value="1"/>
</dbReference>